<proteinExistence type="predicted"/>
<feature type="non-terminal residue" evidence="1">
    <location>
        <position position="1"/>
    </location>
</feature>
<dbReference type="AlphaFoldDB" id="A0AAD7DIS1"/>
<comment type="caution">
    <text evidence="1">The sequence shown here is derived from an EMBL/GenBank/DDBJ whole genome shotgun (WGS) entry which is preliminary data.</text>
</comment>
<organism evidence="1 2">
    <name type="scientific">Mycena rosella</name>
    <name type="common">Pink bonnet</name>
    <name type="synonym">Agaricus rosellus</name>
    <dbReference type="NCBI Taxonomy" id="1033263"/>
    <lineage>
        <taxon>Eukaryota</taxon>
        <taxon>Fungi</taxon>
        <taxon>Dikarya</taxon>
        <taxon>Basidiomycota</taxon>
        <taxon>Agaricomycotina</taxon>
        <taxon>Agaricomycetes</taxon>
        <taxon>Agaricomycetidae</taxon>
        <taxon>Agaricales</taxon>
        <taxon>Marasmiineae</taxon>
        <taxon>Mycenaceae</taxon>
        <taxon>Mycena</taxon>
    </lineage>
</organism>
<keyword evidence="2" id="KW-1185">Reference proteome</keyword>
<reference evidence="1" key="1">
    <citation type="submission" date="2023-03" db="EMBL/GenBank/DDBJ databases">
        <title>Massive genome expansion in bonnet fungi (Mycena s.s.) driven by repeated elements and novel gene families across ecological guilds.</title>
        <authorList>
            <consortium name="Lawrence Berkeley National Laboratory"/>
            <person name="Harder C.B."/>
            <person name="Miyauchi S."/>
            <person name="Viragh M."/>
            <person name="Kuo A."/>
            <person name="Thoen E."/>
            <person name="Andreopoulos B."/>
            <person name="Lu D."/>
            <person name="Skrede I."/>
            <person name="Drula E."/>
            <person name="Henrissat B."/>
            <person name="Morin E."/>
            <person name="Kohler A."/>
            <person name="Barry K."/>
            <person name="LaButti K."/>
            <person name="Morin E."/>
            <person name="Salamov A."/>
            <person name="Lipzen A."/>
            <person name="Mereny Z."/>
            <person name="Hegedus B."/>
            <person name="Baldrian P."/>
            <person name="Stursova M."/>
            <person name="Weitz H."/>
            <person name="Taylor A."/>
            <person name="Grigoriev I.V."/>
            <person name="Nagy L.G."/>
            <person name="Martin F."/>
            <person name="Kauserud H."/>
        </authorList>
    </citation>
    <scope>NUCLEOTIDE SEQUENCE</scope>
    <source>
        <strain evidence="1">CBHHK067</strain>
    </source>
</reference>
<dbReference type="Proteomes" id="UP001221757">
    <property type="component" value="Unassembled WGS sequence"/>
</dbReference>
<evidence type="ECO:0000313" key="2">
    <source>
        <dbReference type="Proteomes" id="UP001221757"/>
    </source>
</evidence>
<sequence>MIHRRSCCTPEQLHKCAMCRNPIHTPLTPNRRQSVLTEKHPRDFFERLNPFYHNCTCGLHNFRCARVETQESAAKRLLMDLRSNSMQ</sequence>
<accession>A0AAD7DIS1</accession>
<name>A0AAD7DIS1_MYCRO</name>
<evidence type="ECO:0000313" key="1">
    <source>
        <dbReference type="EMBL" id="KAJ7691175.1"/>
    </source>
</evidence>
<gene>
    <name evidence="1" type="ORF">B0H17DRAFT_1063682</name>
</gene>
<protein>
    <submittedName>
        <fullName evidence="1">Uncharacterized protein</fullName>
    </submittedName>
</protein>
<dbReference type="EMBL" id="JARKIE010000060">
    <property type="protein sequence ID" value="KAJ7691175.1"/>
    <property type="molecule type" value="Genomic_DNA"/>
</dbReference>